<reference evidence="7" key="1">
    <citation type="journal article" date="2021" name="PeerJ">
        <title>Extensive microbial diversity within the chicken gut microbiome revealed by metagenomics and culture.</title>
        <authorList>
            <person name="Gilroy R."/>
            <person name="Ravi A."/>
            <person name="Getino M."/>
            <person name="Pursley I."/>
            <person name="Horton D.L."/>
            <person name="Alikhan N.F."/>
            <person name="Baker D."/>
            <person name="Gharbi K."/>
            <person name="Hall N."/>
            <person name="Watson M."/>
            <person name="Adriaenssens E.M."/>
            <person name="Foster-Nyarko E."/>
            <person name="Jarju S."/>
            <person name="Secka A."/>
            <person name="Antonio M."/>
            <person name="Oren A."/>
            <person name="Chaudhuri R.R."/>
            <person name="La Ragione R."/>
            <person name="Hildebrand F."/>
            <person name="Pallen M.J."/>
        </authorList>
    </citation>
    <scope>NUCLEOTIDE SEQUENCE</scope>
    <source>
        <strain evidence="7">ChiBcec1-1093</strain>
    </source>
</reference>
<protein>
    <recommendedName>
        <fullName evidence="4">V-type ATP synthase subunit D</fullName>
    </recommendedName>
    <alternativeName>
        <fullName evidence="4">V-ATPase subunit D</fullName>
    </alternativeName>
</protein>
<dbReference type="GO" id="GO:0005524">
    <property type="term" value="F:ATP binding"/>
    <property type="evidence" value="ECO:0007669"/>
    <property type="project" value="UniProtKB-UniRule"/>
</dbReference>
<dbReference type="HAMAP" id="MF_00271">
    <property type="entry name" value="ATP_synth_D_arch"/>
    <property type="match status" value="1"/>
</dbReference>
<dbReference type="FunFam" id="1.10.287.3240:FF:000007">
    <property type="entry name" value="V-type ATP synthase subunit D"/>
    <property type="match status" value="1"/>
</dbReference>
<evidence type="ECO:0000256" key="2">
    <source>
        <dbReference type="ARBA" id="ARBA00022448"/>
    </source>
</evidence>
<dbReference type="GO" id="GO:0046961">
    <property type="term" value="F:proton-transporting ATPase activity, rotational mechanism"/>
    <property type="evidence" value="ECO:0007669"/>
    <property type="project" value="InterPro"/>
</dbReference>
<keyword evidence="3 4" id="KW-0406">Ion transport</keyword>
<dbReference type="Pfam" id="PF01813">
    <property type="entry name" value="ATP-synt_D"/>
    <property type="match status" value="1"/>
</dbReference>
<dbReference type="NCBIfam" id="TIGR00309">
    <property type="entry name" value="V_ATPase_subD"/>
    <property type="match status" value="1"/>
</dbReference>
<dbReference type="GO" id="GO:0042777">
    <property type="term" value="P:proton motive force-driven plasma membrane ATP synthesis"/>
    <property type="evidence" value="ECO:0007669"/>
    <property type="project" value="UniProtKB-UniRule"/>
</dbReference>
<keyword evidence="4" id="KW-0066">ATP synthesis</keyword>
<evidence type="ECO:0000256" key="1">
    <source>
        <dbReference type="ARBA" id="ARBA00005850"/>
    </source>
</evidence>
<evidence type="ECO:0000256" key="4">
    <source>
        <dbReference type="HAMAP-Rule" id="MF_00271"/>
    </source>
</evidence>
<gene>
    <name evidence="4" type="primary">atpD</name>
    <name evidence="7" type="ORF">IAA17_03150</name>
</gene>
<dbReference type="InterPro" id="IPR002699">
    <property type="entry name" value="V_ATPase_D"/>
</dbReference>
<dbReference type="PANTHER" id="PTHR11671">
    <property type="entry name" value="V-TYPE ATP SYNTHASE SUBUNIT D"/>
    <property type="match status" value="1"/>
</dbReference>
<dbReference type="GO" id="GO:0046933">
    <property type="term" value="F:proton-transporting ATP synthase activity, rotational mechanism"/>
    <property type="evidence" value="ECO:0007669"/>
    <property type="project" value="UniProtKB-UniRule"/>
</dbReference>
<evidence type="ECO:0000256" key="6">
    <source>
        <dbReference type="SAM" id="MobiDB-lite"/>
    </source>
</evidence>
<organism evidence="7 8">
    <name type="scientific">Candidatus Lachnoclostridium stercorigallinarum</name>
    <dbReference type="NCBI Taxonomy" id="2838634"/>
    <lineage>
        <taxon>Bacteria</taxon>
        <taxon>Bacillati</taxon>
        <taxon>Bacillota</taxon>
        <taxon>Clostridia</taxon>
        <taxon>Lachnospirales</taxon>
        <taxon>Lachnospiraceae</taxon>
    </lineage>
</organism>
<reference evidence="7" key="2">
    <citation type="submission" date="2021-04" db="EMBL/GenBank/DDBJ databases">
        <authorList>
            <person name="Gilroy R."/>
        </authorList>
    </citation>
    <scope>NUCLEOTIDE SEQUENCE</scope>
    <source>
        <strain evidence="7">ChiBcec1-1093</strain>
    </source>
</reference>
<name>A0A9D2K4X5_9FIRM</name>
<dbReference type="Gene3D" id="1.10.287.3240">
    <property type="match status" value="1"/>
</dbReference>
<comment type="similarity">
    <text evidence="1 4">Belongs to the V-ATPase D subunit family.</text>
</comment>
<sequence>MSTKHVNPTRMELTRLKKKLVTATRGYKLLKDKRDELMRQFLELVRENKALREKVEAGIREANQNFVLARAGMSQEALNVALMAPKQEVYLEAETRNVMSVEIPVFHSTTRTPDPNDIYSYGFAFTSGDLDDAVKKLADLLPDLLRLAECEKSCQLMAAEIEKTRRRVNALEHVVIPETRQSIRYITMKLDENERSSQTRLMKVKDMMLESAHHYSEKAQEREEEALVQSGAE</sequence>
<dbReference type="AlphaFoldDB" id="A0A9D2K4X5"/>
<evidence type="ECO:0000256" key="5">
    <source>
        <dbReference type="SAM" id="Coils"/>
    </source>
</evidence>
<feature type="coiled-coil region" evidence="5">
    <location>
        <begin position="27"/>
        <end position="54"/>
    </location>
</feature>
<feature type="region of interest" description="Disordered" evidence="6">
    <location>
        <begin position="214"/>
        <end position="233"/>
    </location>
</feature>
<keyword evidence="2 4" id="KW-0813">Transport</keyword>
<comment type="caution">
    <text evidence="7">The sequence shown here is derived from an EMBL/GenBank/DDBJ whole genome shotgun (WGS) entry which is preliminary data.</text>
</comment>
<dbReference type="Proteomes" id="UP000824101">
    <property type="component" value="Unassembled WGS sequence"/>
</dbReference>
<proteinExistence type="inferred from homology"/>
<dbReference type="EMBL" id="DXBC01000045">
    <property type="protein sequence ID" value="HIZ78771.1"/>
    <property type="molecule type" value="Genomic_DNA"/>
</dbReference>
<comment type="function">
    <text evidence="4">Produces ATP from ADP in the presence of a proton gradient across the membrane.</text>
</comment>
<keyword evidence="5" id="KW-0175">Coiled coil</keyword>
<accession>A0A9D2K4X5</accession>
<dbReference type="NCBIfam" id="NF001543">
    <property type="entry name" value="PRK00373.1-2"/>
    <property type="match status" value="1"/>
</dbReference>
<evidence type="ECO:0000313" key="7">
    <source>
        <dbReference type="EMBL" id="HIZ78771.1"/>
    </source>
</evidence>
<evidence type="ECO:0000313" key="8">
    <source>
        <dbReference type="Proteomes" id="UP000824101"/>
    </source>
</evidence>
<evidence type="ECO:0000256" key="3">
    <source>
        <dbReference type="ARBA" id="ARBA00023065"/>
    </source>
</evidence>
<keyword evidence="4" id="KW-0375">Hydrogen ion transport</keyword>